<name>A0ACC3C8N0_PYRYE</name>
<keyword evidence="2" id="KW-1185">Reference proteome</keyword>
<comment type="caution">
    <text evidence="1">The sequence shown here is derived from an EMBL/GenBank/DDBJ whole genome shotgun (WGS) entry which is preliminary data.</text>
</comment>
<evidence type="ECO:0000313" key="2">
    <source>
        <dbReference type="Proteomes" id="UP000798662"/>
    </source>
</evidence>
<reference evidence="1" key="1">
    <citation type="submission" date="2019-11" db="EMBL/GenBank/DDBJ databases">
        <title>Nori genome reveals adaptations in red seaweeds to the harsh intertidal environment.</title>
        <authorList>
            <person name="Wang D."/>
            <person name="Mao Y."/>
        </authorList>
    </citation>
    <scope>NUCLEOTIDE SEQUENCE</scope>
    <source>
        <tissue evidence="1">Gametophyte</tissue>
    </source>
</reference>
<evidence type="ECO:0000313" key="1">
    <source>
        <dbReference type="EMBL" id="KAK1866304.1"/>
    </source>
</evidence>
<dbReference type="Proteomes" id="UP000798662">
    <property type="component" value="Chromosome 2"/>
</dbReference>
<protein>
    <submittedName>
        <fullName evidence="1">Uncharacterized protein</fullName>
    </submittedName>
</protein>
<accession>A0ACC3C8N0</accession>
<dbReference type="EMBL" id="CM020619">
    <property type="protein sequence ID" value="KAK1866304.1"/>
    <property type="molecule type" value="Genomic_DNA"/>
</dbReference>
<organism evidence="1 2">
    <name type="scientific">Pyropia yezoensis</name>
    <name type="common">Susabi-nori</name>
    <name type="synonym">Porphyra yezoensis</name>
    <dbReference type="NCBI Taxonomy" id="2788"/>
    <lineage>
        <taxon>Eukaryota</taxon>
        <taxon>Rhodophyta</taxon>
        <taxon>Bangiophyceae</taxon>
        <taxon>Bangiales</taxon>
        <taxon>Bangiaceae</taxon>
        <taxon>Pyropia</taxon>
    </lineage>
</organism>
<proteinExistence type="predicted"/>
<gene>
    <name evidence="1" type="ORF">I4F81_008824</name>
</gene>
<sequence length="225" mass="24014">MESWRQSRSATAFVAASPVTLLSARAGDPDDPPTSVVTVKVGLLASARQLQRDLDAVAQRANTASARGLAELLQEVVVALVRNPDYWTHASVNAAPSSMRLSEAEAEFGRRSLNERVKLEEETLSNVGGRGVQATTRRVRPGEELSSGPSEYIVVTLVVAATGGLSKALPRRLDGVADLRAALTALGGVTTDDMQACEVIWAPQSDTDTLTEREMLADHPDLVRV</sequence>